<evidence type="ECO:0000256" key="2">
    <source>
        <dbReference type="ARBA" id="ARBA00022676"/>
    </source>
</evidence>
<dbReference type="AlphaFoldDB" id="A0A8J7VUR3"/>
<sequence length="317" mass="34993">MDAITDQDTVERRLDAYVAVATRGRAPQTRLLLDYLAAQTLRPRAVVIVGTEPADVEGLAEHPQARALGVEVHLGRPGLSSQRNATLDALAAHTGGTPGRDWFVVFFDDDFRPDPHWLEVCEATYRTQPEVVGITGRVLADGVTRGGVSEDDARSYLEGRLPMVPHSSQRPVQCRLGSLYGCNMSFRGTVAAGVRFDEALPLYSWQEDVDYSGLALRHGTLVLEPGCRGVHLGVTGGRGSGLRLGYSQIANPLYLVRKRTMSARHTLRLLARNIASNLWHTVSFRRDNDYPGRVRGNLLAFVDLVRGRCRPMRILEL</sequence>
<evidence type="ECO:0000256" key="1">
    <source>
        <dbReference type="ARBA" id="ARBA00006739"/>
    </source>
</evidence>
<evidence type="ECO:0000313" key="6">
    <source>
        <dbReference type="Proteomes" id="UP000675747"/>
    </source>
</evidence>
<keyword evidence="2" id="KW-0328">Glycosyltransferase</keyword>
<accession>A0A8J7VUR3</accession>
<dbReference type="Proteomes" id="UP000675747">
    <property type="component" value="Unassembled WGS sequence"/>
</dbReference>
<evidence type="ECO:0000313" key="5">
    <source>
        <dbReference type="EMBL" id="MBS7458545.1"/>
    </source>
</evidence>
<dbReference type="PANTHER" id="PTHR43179">
    <property type="entry name" value="RHAMNOSYLTRANSFERASE WBBL"/>
    <property type="match status" value="1"/>
</dbReference>
<dbReference type="EMBL" id="JAGQFT010000117">
    <property type="protein sequence ID" value="MBR0563297.1"/>
    <property type="molecule type" value="Genomic_DNA"/>
</dbReference>
<dbReference type="SUPFAM" id="SSF53448">
    <property type="entry name" value="Nucleotide-diphospho-sugar transferases"/>
    <property type="match status" value="1"/>
</dbReference>
<comment type="similarity">
    <text evidence="1">Belongs to the glycosyltransferase 2 family.</text>
</comment>
<evidence type="ECO:0000256" key="3">
    <source>
        <dbReference type="ARBA" id="ARBA00022679"/>
    </source>
</evidence>
<gene>
    <name evidence="5" type="ORF">KB893_015505</name>
    <name evidence="4" type="ORF">KB893_12355</name>
</gene>
<reference evidence="5 6" key="1">
    <citation type="journal article" date="2021" name="Microbiol. Resour. Announc.">
        <title>Draft Genome Sequence of Coralloluteibacterium stylophorae LMG 29479T.</title>
        <authorList>
            <person name="Karlyshev A.V."/>
            <person name="Kudryashova E.B."/>
            <person name="Ariskina E.V."/>
            <person name="Conroy A.P."/>
            <person name="Abidueva E.Y."/>
        </authorList>
    </citation>
    <scope>NUCLEOTIDE SEQUENCE [LARGE SCALE GENOMIC DNA]</scope>
    <source>
        <strain evidence="5 6">LMG 29479</strain>
    </source>
</reference>
<reference evidence="4" key="2">
    <citation type="submission" date="2021-04" db="EMBL/GenBank/DDBJ databases">
        <authorList>
            <person name="Karlyshev A.V."/>
        </authorList>
    </citation>
    <scope>NUCLEOTIDE SEQUENCE</scope>
    <source>
        <strain evidence="4">LMG 29479</strain>
    </source>
</reference>
<dbReference type="PANTHER" id="PTHR43179:SF12">
    <property type="entry name" value="GALACTOFURANOSYLTRANSFERASE GLFT2"/>
    <property type="match status" value="1"/>
</dbReference>
<protein>
    <submittedName>
        <fullName evidence="4">Glycosyltransferase family 2 protein</fullName>
    </submittedName>
</protein>
<comment type="caution">
    <text evidence="4">The sequence shown here is derived from an EMBL/GenBank/DDBJ whole genome shotgun (WGS) entry which is preliminary data.</text>
</comment>
<dbReference type="EMBL" id="JAGQFT020000011">
    <property type="protein sequence ID" value="MBS7458545.1"/>
    <property type="molecule type" value="Genomic_DNA"/>
</dbReference>
<dbReference type="RefSeq" id="WP_211927215.1">
    <property type="nucleotide sequence ID" value="NZ_JAGQFT020000011.1"/>
</dbReference>
<dbReference type="GO" id="GO:0016757">
    <property type="term" value="F:glycosyltransferase activity"/>
    <property type="evidence" value="ECO:0007669"/>
    <property type="project" value="UniProtKB-KW"/>
</dbReference>
<organism evidence="4">
    <name type="scientific">Coralloluteibacterium stylophorae</name>
    <dbReference type="NCBI Taxonomy" id="1776034"/>
    <lineage>
        <taxon>Bacteria</taxon>
        <taxon>Pseudomonadati</taxon>
        <taxon>Pseudomonadota</taxon>
        <taxon>Gammaproteobacteria</taxon>
        <taxon>Lysobacterales</taxon>
        <taxon>Lysobacteraceae</taxon>
        <taxon>Coralloluteibacterium</taxon>
    </lineage>
</organism>
<name>A0A8J7VUR3_9GAMM</name>
<keyword evidence="6" id="KW-1185">Reference proteome</keyword>
<dbReference type="Gene3D" id="3.90.550.10">
    <property type="entry name" value="Spore Coat Polysaccharide Biosynthesis Protein SpsA, Chain A"/>
    <property type="match status" value="1"/>
</dbReference>
<evidence type="ECO:0000313" key="4">
    <source>
        <dbReference type="EMBL" id="MBR0563297.1"/>
    </source>
</evidence>
<dbReference type="InterPro" id="IPR029044">
    <property type="entry name" value="Nucleotide-diphossugar_trans"/>
</dbReference>
<dbReference type="CDD" id="cd00761">
    <property type="entry name" value="Glyco_tranf_GTA_type"/>
    <property type="match status" value="1"/>
</dbReference>
<keyword evidence="3" id="KW-0808">Transferase</keyword>
<proteinExistence type="inferred from homology"/>